<name>A0A502G2M2_9SPHN</name>
<evidence type="ECO:0000256" key="1">
    <source>
        <dbReference type="SAM" id="MobiDB-lite"/>
    </source>
</evidence>
<dbReference type="EMBL" id="RCZC01000001">
    <property type="protein sequence ID" value="TPG56197.1"/>
    <property type="molecule type" value="Genomic_DNA"/>
</dbReference>
<evidence type="ECO:0000256" key="2">
    <source>
        <dbReference type="SAM" id="SignalP"/>
    </source>
</evidence>
<protein>
    <submittedName>
        <fullName evidence="3">Uncharacterized protein</fullName>
    </submittedName>
</protein>
<keyword evidence="4" id="KW-1185">Reference proteome</keyword>
<comment type="caution">
    <text evidence="3">The sequence shown here is derived from an EMBL/GenBank/DDBJ whole genome shotgun (WGS) entry which is preliminary data.</text>
</comment>
<feature type="region of interest" description="Disordered" evidence="1">
    <location>
        <begin position="90"/>
        <end position="135"/>
    </location>
</feature>
<feature type="chain" id="PRO_5021499655" evidence="2">
    <location>
        <begin position="25"/>
        <end position="276"/>
    </location>
</feature>
<keyword evidence="2" id="KW-0732">Signal</keyword>
<dbReference type="Proteomes" id="UP000319931">
    <property type="component" value="Unassembled WGS sequence"/>
</dbReference>
<feature type="signal peptide" evidence="2">
    <location>
        <begin position="1"/>
        <end position="24"/>
    </location>
</feature>
<reference evidence="3 4" key="1">
    <citation type="journal article" date="2019" name="Environ. Microbiol.">
        <title>Species interactions and distinct microbial communities in high Arctic permafrost affected cryosols are associated with the CH4 and CO2 gas fluxes.</title>
        <authorList>
            <person name="Altshuler I."/>
            <person name="Hamel J."/>
            <person name="Turney S."/>
            <person name="Magnuson E."/>
            <person name="Levesque R."/>
            <person name="Greer C."/>
            <person name="Whyte L.G."/>
        </authorList>
    </citation>
    <scope>NUCLEOTIDE SEQUENCE [LARGE SCALE GENOMIC DNA]</scope>
    <source>
        <strain evidence="3 4">E6.1</strain>
    </source>
</reference>
<dbReference type="RefSeq" id="WP_140846868.1">
    <property type="nucleotide sequence ID" value="NZ_RCZC01000001.1"/>
</dbReference>
<proteinExistence type="predicted"/>
<gene>
    <name evidence="3" type="ORF">EAH76_01065</name>
</gene>
<evidence type="ECO:0000313" key="4">
    <source>
        <dbReference type="Proteomes" id="UP000319931"/>
    </source>
</evidence>
<dbReference type="OrthoDB" id="594865at2"/>
<organism evidence="3 4">
    <name type="scientific">Sphingomonas glacialis</name>
    <dbReference type="NCBI Taxonomy" id="658225"/>
    <lineage>
        <taxon>Bacteria</taxon>
        <taxon>Pseudomonadati</taxon>
        <taxon>Pseudomonadota</taxon>
        <taxon>Alphaproteobacteria</taxon>
        <taxon>Sphingomonadales</taxon>
        <taxon>Sphingomonadaceae</taxon>
        <taxon>Sphingomonas</taxon>
    </lineage>
</organism>
<accession>A0A502G2M2</accession>
<dbReference type="AlphaFoldDB" id="A0A502G2M2"/>
<evidence type="ECO:0000313" key="3">
    <source>
        <dbReference type="EMBL" id="TPG56197.1"/>
    </source>
</evidence>
<sequence length="276" mass="30626">MRATRIPLIALATLGGLLAVPVSAQSTGLEDMVGARAGQAENGVRARGYELIRADRGDDRSYTYWWSASRRQCVTIATMDGRYASVTPTLPPDCGKIASSDRGRPDTAYPSRPAYPPPYRPSDDRRGDGYGRAPSIAGRQVTLGLVCFGDGSRDGLATGTQWQWNSQRDRYEYGSYTESRREMFDASLMLQLWDGGGRIRLPKSLIPPINSRGDNGWWDLYDVQPDRDTITATYRLNGFNKPRITIDRRAGRITVQGLSSYGFRGRCDQLGGPNRF</sequence>